<dbReference type="InterPro" id="IPR004358">
    <property type="entry name" value="Sig_transdc_His_kin-like_C"/>
</dbReference>
<dbReference type="SUPFAM" id="SSF52172">
    <property type="entry name" value="CheY-like"/>
    <property type="match status" value="1"/>
</dbReference>
<dbReference type="Pfam" id="PF00072">
    <property type="entry name" value="Response_reg"/>
    <property type="match status" value="1"/>
</dbReference>
<dbReference type="Pfam" id="PF02518">
    <property type="entry name" value="HATPase_c"/>
    <property type="match status" value="1"/>
</dbReference>
<sequence length="983" mass="106915">MHDRFTPEALPPRLADRIFRGDGELAALCRSKAWDQTPLGALDAWPASLRTVASIVVASPLPMIVLWGPDLIQIYNDGYRQVMGAKHPAGLGQATRACWPEVWEFNAPLYEGVLERGESFSFEDQLLVLERHGHPENVFFTLGFSPVLDEEGRIGGVLVTVAETTAQVERAEAGKVRADSEERLRLAVEAADLGTWDLDLATDSAPVRSLRHDRIFGYDRLQPEWGLEIALRHVLPEDRATFRDAFARAARTGVVSCEVRVRWPDGSVHWIAPLGRTYYDETGRAVRMTGVVADVTERNRAEALRQSEERFRLMADAVPQIVWITDADGRIEFFNQHWSDYTGLAYDMETAADVAAAVVHPDDAALTMERFAHAQRSGDTFLIEHRIRSASGAYRWFLVRAEPYRDPHDGRILRWFGASVDIHDRKQAEQALHLLAGRQTFRLELADRIRALSDPQQVTAAASALLGDYLGARRVSYAEVDAAGDALVLAPGWSDDAAAPLRQRRFVLDDFGAPVAAALRAGRVLAIDDVAGDGHAAACRDFYLSLGVRSVLAVPLTRNGRLQAVLSVHHANPHSWTAEETAAARDMADRTWLAIDGARAQAELRAEREKLKEADRRKDEFLAMLAHELRNPLAPIGAAAELLQMMRLDEARVRQTSQIIGRQVKHMTHLIDDLLDVSRVTRGLVELDSAPLDVRRIVSDAVEQVGPLIAARRHRLLLELPPDAALVLGDEKRLVQVVANIVNNAAKYTHDEGEIRVTVQADAAQVAIAVADNGIGMTAELCARAFDLFAQAERSSDRSSGGLGLGLALVKSLVELHQGSVTSASGGPGQGSTFTVRLPRLAAQAGQGAAAADGAAAHGTGGGLRIMVVDDNVDAAEMLGMLLEAAGHRVVVEHGSRQALARARGEAPQVCLLDIGLPDMDGNELARRLRADPRTAGAVLIAVTGYGQAHDREATLAAGFDHHLVKPVDSARLAAILGAVERS</sequence>
<dbReference type="SMART" id="SM00448">
    <property type="entry name" value="REC"/>
    <property type="match status" value="1"/>
</dbReference>
<reference evidence="15 16" key="1">
    <citation type="submission" date="2020-04" db="EMBL/GenBank/DDBJ databases">
        <title>Genome sequencing of novel species.</title>
        <authorList>
            <person name="Heo J."/>
            <person name="Kim S.-J."/>
            <person name="Kim J.-S."/>
            <person name="Hong S.-B."/>
            <person name="Kwon S.-W."/>
        </authorList>
    </citation>
    <scope>NUCLEOTIDE SEQUENCE [LARGE SCALE GENOMIC DNA]</scope>
    <source>
        <strain evidence="15 16">GN2-R2</strain>
    </source>
</reference>
<dbReference type="PANTHER" id="PTHR43547">
    <property type="entry name" value="TWO-COMPONENT HISTIDINE KINASE"/>
    <property type="match status" value="1"/>
</dbReference>
<dbReference type="EC" id="2.7.13.3" evidence="3"/>
<dbReference type="InterPro" id="IPR001789">
    <property type="entry name" value="Sig_transdc_resp-reg_receiver"/>
</dbReference>
<evidence type="ECO:0000313" key="15">
    <source>
        <dbReference type="EMBL" id="QJE01640.1"/>
    </source>
</evidence>
<comment type="subcellular location">
    <subcellularLocation>
        <location evidence="2">Cell inner membrane</location>
        <topology evidence="2">Multi-pass membrane protein</topology>
    </subcellularLocation>
</comment>
<proteinExistence type="predicted"/>
<dbReference type="FunFam" id="3.30.450.20:FF:000099">
    <property type="entry name" value="Sensory box sensor histidine kinase"/>
    <property type="match status" value="1"/>
</dbReference>
<dbReference type="InterPro" id="IPR003661">
    <property type="entry name" value="HisK_dim/P_dom"/>
</dbReference>
<dbReference type="PROSITE" id="PS50110">
    <property type="entry name" value="RESPONSE_REGULATORY"/>
    <property type="match status" value="1"/>
</dbReference>
<organism evidence="15 16">
    <name type="scientific">Massilia forsythiae</name>
    <dbReference type="NCBI Taxonomy" id="2728020"/>
    <lineage>
        <taxon>Bacteria</taxon>
        <taxon>Pseudomonadati</taxon>
        <taxon>Pseudomonadota</taxon>
        <taxon>Betaproteobacteria</taxon>
        <taxon>Burkholderiales</taxon>
        <taxon>Oxalobacteraceae</taxon>
        <taxon>Telluria group</taxon>
        <taxon>Massilia</taxon>
    </lineage>
</organism>
<dbReference type="Pfam" id="PF01590">
    <property type="entry name" value="GAF"/>
    <property type="match status" value="1"/>
</dbReference>
<evidence type="ECO:0000313" key="16">
    <source>
        <dbReference type="Proteomes" id="UP000502415"/>
    </source>
</evidence>
<dbReference type="FunFam" id="3.30.565.10:FF:000006">
    <property type="entry name" value="Sensor histidine kinase WalK"/>
    <property type="match status" value="1"/>
</dbReference>
<feature type="coiled-coil region" evidence="10">
    <location>
        <begin position="597"/>
        <end position="624"/>
    </location>
</feature>
<evidence type="ECO:0000256" key="2">
    <source>
        <dbReference type="ARBA" id="ARBA00004429"/>
    </source>
</evidence>
<evidence type="ECO:0000256" key="3">
    <source>
        <dbReference type="ARBA" id="ARBA00012438"/>
    </source>
</evidence>
<keyword evidence="10" id="KW-0175">Coiled coil</keyword>
<comment type="catalytic activity">
    <reaction evidence="1">
        <text>ATP + protein L-histidine = ADP + protein N-phospho-L-histidine.</text>
        <dbReference type="EC" id="2.7.13.3"/>
    </reaction>
</comment>
<dbReference type="InterPro" id="IPR003018">
    <property type="entry name" value="GAF"/>
</dbReference>
<dbReference type="SMART" id="SM00091">
    <property type="entry name" value="PAS"/>
    <property type="match status" value="1"/>
</dbReference>
<dbReference type="Gene3D" id="3.30.565.10">
    <property type="entry name" value="Histidine kinase-like ATPase, C-terminal domain"/>
    <property type="match status" value="1"/>
</dbReference>
<dbReference type="InterPro" id="IPR001610">
    <property type="entry name" value="PAC"/>
</dbReference>
<dbReference type="InterPro" id="IPR036097">
    <property type="entry name" value="HisK_dim/P_sf"/>
</dbReference>
<feature type="domain" description="PAC" evidence="14">
    <location>
        <begin position="255"/>
        <end position="307"/>
    </location>
</feature>
<evidence type="ECO:0000256" key="8">
    <source>
        <dbReference type="ARBA" id="ARBA00023136"/>
    </source>
</evidence>
<dbReference type="InterPro" id="IPR000014">
    <property type="entry name" value="PAS"/>
</dbReference>
<feature type="domain" description="PAS" evidence="13">
    <location>
        <begin position="307"/>
        <end position="378"/>
    </location>
</feature>
<feature type="domain" description="Response regulatory" evidence="12">
    <location>
        <begin position="865"/>
        <end position="981"/>
    </location>
</feature>
<accession>A0A7Z2VZB3</accession>
<dbReference type="Gene3D" id="3.30.450.40">
    <property type="match status" value="1"/>
</dbReference>
<dbReference type="Pfam" id="PF00512">
    <property type="entry name" value="HisKA"/>
    <property type="match status" value="1"/>
</dbReference>
<dbReference type="CDD" id="cd17580">
    <property type="entry name" value="REC_2_DhkD-like"/>
    <property type="match status" value="1"/>
</dbReference>
<dbReference type="InterPro" id="IPR029016">
    <property type="entry name" value="GAF-like_dom_sf"/>
</dbReference>
<dbReference type="SMART" id="SM00086">
    <property type="entry name" value="PAC"/>
    <property type="match status" value="2"/>
</dbReference>
<evidence type="ECO:0000256" key="5">
    <source>
        <dbReference type="ARBA" id="ARBA00022679"/>
    </source>
</evidence>
<dbReference type="InterPro" id="IPR003594">
    <property type="entry name" value="HATPase_dom"/>
</dbReference>
<evidence type="ECO:0000259" key="14">
    <source>
        <dbReference type="PROSITE" id="PS50113"/>
    </source>
</evidence>
<dbReference type="Gene3D" id="3.30.450.20">
    <property type="entry name" value="PAS domain"/>
    <property type="match status" value="3"/>
</dbReference>
<keyword evidence="4 9" id="KW-0597">Phosphoprotein</keyword>
<dbReference type="PROSITE" id="PS50109">
    <property type="entry name" value="HIS_KIN"/>
    <property type="match status" value="1"/>
</dbReference>
<dbReference type="Gene3D" id="3.40.50.2300">
    <property type="match status" value="1"/>
</dbReference>
<dbReference type="InterPro" id="IPR005467">
    <property type="entry name" value="His_kinase_dom"/>
</dbReference>
<keyword evidence="16" id="KW-1185">Reference proteome</keyword>
<evidence type="ECO:0000256" key="9">
    <source>
        <dbReference type="PROSITE-ProRule" id="PRU00169"/>
    </source>
</evidence>
<dbReference type="InterPro" id="IPR000700">
    <property type="entry name" value="PAS-assoc_C"/>
</dbReference>
<dbReference type="InterPro" id="IPR011006">
    <property type="entry name" value="CheY-like_superfamily"/>
</dbReference>
<gene>
    <name evidence="15" type="ORF">HH212_17725</name>
</gene>
<evidence type="ECO:0000256" key="1">
    <source>
        <dbReference type="ARBA" id="ARBA00000085"/>
    </source>
</evidence>
<keyword evidence="5" id="KW-0808">Transferase</keyword>
<dbReference type="CDD" id="cd00130">
    <property type="entry name" value="PAS"/>
    <property type="match status" value="2"/>
</dbReference>
<evidence type="ECO:0000256" key="7">
    <source>
        <dbReference type="ARBA" id="ARBA00023012"/>
    </source>
</evidence>
<dbReference type="Gene3D" id="1.10.287.130">
    <property type="match status" value="1"/>
</dbReference>
<dbReference type="GO" id="GO:0005886">
    <property type="term" value="C:plasma membrane"/>
    <property type="evidence" value="ECO:0007669"/>
    <property type="project" value="UniProtKB-SubCell"/>
</dbReference>
<dbReference type="CDD" id="cd00082">
    <property type="entry name" value="HisKA"/>
    <property type="match status" value="1"/>
</dbReference>
<dbReference type="SUPFAM" id="SSF55785">
    <property type="entry name" value="PYP-like sensor domain (PAS domain)"/>
    <property type="match status" value="3"/>
</dbReference>
<dbReference type="GO" id="GO:0000155">
    <property type="term" value="F:phosphorelay sensor kinase activity"/>
    <property type="evidence" value="ECO:0007669"/>
    <property type="project" value="InterPro"/>
</dbReference>
<evidence type="ECO:0000256" key="10">
    <source>
        <dbReference type="SAM" id="Coils"/>
    </source>
</evidence>
<dbReference type="PROSITE" id="PS50113">
    <property type="entry name" value="PAC"/>
    <property type="match status" value="2"/>
</dbReference>
<dbReference type="SUPFAM" id="SSF55781">
    <property type="entry name" value="GAF domain-like"/>
    <property type="match status" value="1"/>
</dbReference>
<dbReference type="CDD" id="cd00075">
    <property type="entry name" value="HATPase"/>
    <property type="match status" value="1"/>
</dbReference>
<name>A0A7Z2VZB3_9BURK</name>
<dbReference type="InterPro" id="IPR013655">
    <property type="entry name" value="PAS_fold_3"/>
</dbReference>
<keyword evidence="7" id="KW-0902">Two-component regulatory system</keyword>
<feature type="domain" description="Histidine kinase" evidence="11">
    <location>
        <begin position="624"/>
        <end position="842"/>
    </location>
</feature>
<dbReference type="SUPFAM" id="SSF47384">
    <property type="entry name" value="Homodimeric domain of signal transducing histidine kinase"/>
    <property type="match status" value="1"/>
</dbReference>
<dbReference type="EMBL" id="CP051685">
    <property type="protein sequence ID" value="QJE01640.1"/>
    <property type="molecule type" value="Genomic_DNA"/>
</dbReference>
<dbReference type="NCBIfam" id="TIGR00229">
    <property type="entry name" value="sensory_box"/>
    <property type="match status" value="2"/>
</dbReference>
<feature type="domain" description="PAC" evidence="14">
    <location>
        <begin position="381"/>
        <end position="434"/>
    </location>
</feature>
<evidence type="ECO:0000259" key="12">
    <source>
        <dbReference type="PROSITE" id="PS50110"/>
    </source>
</evidence>
<keyword evidence="6" id="KW-0418">Kinase</keyword>
<evidence type="ECO:0000259" key="13">
    <source>
        <dbReference type="PROSITE" id="PS50112"/>
    </source>
</evidence>
<dbReference type="PANTHER" id="PTHR43547:SF2">
    <property type="entry name" value="HYBRID SIGNAL TRANSDUCTION HISTIDINE KINASE C"/>
    <property type="match status" value="1"/>
</dbReference>
<dbReference type="Pfam" id="PF08447">
    <property type="entry name" value="PAS_3"/>
    <property type="match status" value="2"/>
</dbReference>
<dbReference type="InterPro" id="IPR035965">
    <property type="entry name" value="PAS-like_dom_sf"/>
</dbReference>
<dbReference type="SMART" id="SM00387">
    <property type="entry name" value="HATPase_c"/>
    <property type="match status" value="1"/>
</dbReference>
<dbReference type="PRINTS" id="PR00344">
    <property type="entry name" value="BCTRLSENSOR"/>
</dbReference>
<dbReference type="PROSITE" id="PS50112">
    <property type="entry name" value="PAS"/>
    <property type="match status" value="1"/>
</dbReference>
<evidence type="ECO:0000256" key="6">
    <source>
        <dbReference type="ARBA" id="ARBA00022777"/>
    </source>
</evidence>
<evidence type="ECO:0000259" key="11">
    <source>
        <dbReference type="PROSITE" id="PS50109"/>
    </source>
</evidence>
<dbReference type="FunFam" id="1.10.287.130:FF:000001">
    <property type="entry name" value="Two-component sensor histidine kinase"/>
    <property type="match status" value="1"/>
</dbReference>
<protein>
    <recommendedName>
        <fullName evidence="3">histidine kinase</fullName>
        <ecNumber evidence="3">2.7.13.3</ecNumber>
    </recommendedName>
</protein>
<dbReference type="RefSeq" id="WP_170203679.1">
    <property type="nucleotide sequence ID" value="NZ_CP051685.1"/>
</dbReference>
<evidence type="ECO:0000256" key="4">
    <source>
        <dbReference type="ARBA" id="ARBA00022553"/>
    </source>
</evidence>
<dbReference type="Gene3D" id="2.10.70.100">
    <property type="match status" value="1"/>
</dbReference>
<keyword evidence="8" id="KW-0472">Membrane</keyword>
<dbReference type="SMART" id="SM00388">
    <property type="entry name" value="HisKA"/>
    <property type="match status" value="1"/>
</dbReference>
<dbReference type="Proteomes" id="UP000502415">
    <property type="component" value="Chromosome"/>
</dbReference>
<feature type="modified residue" description="4-aspartylphosphate" evidence="9">
    <location>
        <position position="914"/>
    </location>
</feature>
<dbReference type="InterPro" id="IPR036890">
    <property type="entry name" value="HATPase_C_sf"/>
</dbReference>
<dbReference type="AlphaFoldDB" id="A0A7Z2VZB3"/>
<dbReference type="KEGG" id="mfy:HH212_17725"/>
<dbReference type="SUPFAM" id="SSF55874">
    <property type="entry name" value="ATPase domain of HSP90 chaperone/DNA topoisomerase II/histidine kinase"/>
    <property type="match status" value="1"/>
</dbReference>
<dbReference type="SMART" id="SM00065">
    <property type="entry name" value="GAF"/>
    <property type="match status" value="1"/>
</dbReference>